<dbReference type="Pfam" id="PF06013">
    <property type="entry name" value="WXG100"/>
    <property type="match status" value="1"/>
</dbReference>
<evidence type="ECO:0000313" key="3">
    <source>
        <dbReference type="Proteomes" id="UP000613974"/>
    </source>
</evidence>
<protein>
    <recommendedName>
        <fullName evidence="4">WXG100 family type VII secretion target</fullName>
    </recommendedName>
</protein>
<dbReference type="InterPro" id="IPR010310">
    <property type="entry name" value="T7SS_ESAT-6-like"/>
</dbReference>
<evidence type="ECO:0008006" key="4">
    <source>
        <dbReference type="Google" id="ProtNLM"/>
    </source>
</evidence>
<dbReference type="EMBL" id="BNEC01000005">
    <property type="protein sequence ID" value="GHI73556.1"/>
    <property type="molecule type" value="Genomic_DNA"/>
</dbReference>
<organism evidence="2 3">
    <name type="scientific">Streptomyces nojiriensis</name>
    <dbReference type="NCBI Taxonomy" id="66374"/>
    <lineage>
        <taxon>Bacteria</taxon>
        <taxon>Bacillati</taxon>
        <taxon>Actinomycetota</taxon>
        <taxon>Actinomycetes</taxon>
        <taxon>Kitasatosporales</taxon>
        <taxon>Streptomycetaceae</taxon>
        <taxon>Streptomyces</taxon>
    </lineage>
</organism>
<dbReference type="Gene3D" id="1.10.287.1060">
    <property type="entry name" value="ESAT-6-like"/>
    <property type="match status" value="1"/>
</dbReference>
<dbReference type="SUPFAM" id="SSF140453">
    <property type="entry name" value="EsxAB dimer-like"/>
    <property type="match status" value="1"/>
</dbReference>
<reference evidence="3" key="1">
    <citation type="submission" date="2023-07" db="EMBL/GenBank/DDBJ databases">
        <title>Whole genome shotgun sequence of Streptomyces nojiriensis NBRC 13794.</title>
        <authorList>
            <person name="Komaki H."/>
            <person name="Tamura T."/>
        </authorList>
    </citation>
    <scope>NUCLEOTIDE SEQUENCE [LARGE SCALE GENOMIC DNA]</scope>
    <source>
        <strain evidence="3">NBRC 13794</strain>
    </source>
</reference>
<keyword evidence="3" id="KW-1185">Reference proteome</keyword>
<accession>A0ABQ3SZK0</accession>
<feature type="region of interest" description="Disordered" evidence="1">
    <location>
        <begin position="117"/>
        <end position="139"/>
    </location>
</feature>
<comment type="caution">
    <text evidence="2">The sequence shown here is derived from an EMBL/GenBank/DDBJ whole genome shotgun (WGS) entry which is preliminary data.</text>
</comment>
<evidence type="ECO:0000256" key="1">
    <source>
        <dbReference type="SAM" id="MobiDB-lite"/>
    </source>
</evidence>
<dbReference type="InterPro" id="IPR036689">
    <property type="entry name" value="ESAT-6-like_sf"/>
</dbReference>
<name>A0ABQ3SZK0_9ACTN</name>
<gene>
    <name evidence="2" type="ORF">Snoj_74740</name>
</gene>
<sequence>MWRGSAEEGVDMTDGDLSVSEDGLTRLADDLDAMQGHLERQIRNMDRVVDSIAAGWQGPTATAYRALHRGAAEDAVRIRQVLSLLEDATRASRDGFTAQELEVLAAFKRVQSQEDVSASAAELTVPDQPAAPHSRLQDI</sequence>
<proteinExistence type="predicted"/>
<evidence type="ECO:0000313" key="2">
    <source>
        <dbReference type="EMBL" id="GHI73556.1"/>
    </source>
</evidence>
<dbReference type="Proteomes" id="UP000613974">
    <property type="component" value="Unassembled WGS sequence"/>
</dbReference>